<dbReference type="SUPFAM" id="SSF56219">
    <property type="entry name" value="DNase I-like"/>
    <property type="match status" value="1"/>
</dbReference>
<feature type="non-terminal residue" evidence="2">
    <location>
        <position position="206"/>
    </location>
</feature>
<dbReference type="InterPro" id="IPR036691">
    <property type="entry name" value="Endo/exonu/phosph_ase_sf"/>
</dbReference>
<feature type="non-terminal residue" evidence="2">
    <location>
        <position position="1"/>
    </location>
</feature>
<accession>A0AAV5W1W1</accession>
<reference evidence="2" key="1">
    <citation type="submission" date="2023-10" db="EMBL/GenBank/DDBJ databases">
        <title>Genome assembly of Pristionchus species.</title>
        <authorList>
            <person name="Yoshida K."/>
            <person name="Sommer R.J."/>
        </authorList>
    </citation>
    <scope>NUCLEOTIDE SEQUENCE</scope>
    <source>
        <strain evidence="2">RS5133</strain>
    </source>
</reference>
<comment type="caution">
    <text evidence="2">The sequence shown here is derived from an EMBL/GenBank/DDBJ whole genome shotgun (WGS) entry which is preliminary data.</text>
</comment>
<dbReference type="Proteomes" id="UP001432322">
    <property type="component" value="Unassembled WGS sequence"/>
</dbReference>
<keyword evidence="3" id="KW-1185">Reference proteome</keyword>
<proteinExistence type="predicted"/>
<feature type="compositionally biased region" description="Basic and acidic residues" evidence="1">
    <location>
        <begin position="17"/>
        <end position="27"/>
    </location>
</feature>
<protein>
    <recommendedName>
        <fullName evidence="4">Endonuclease/exonuclease/phosphatase domain-containing protein</fullName>
    </recommendedName>
</protein>
<dbReference type="EMBL" id="BTSY01000004">
    <property type="protein sequence ID" value="GMT25578.1"/>
    <property type="molecule type" value="Genomic_DNA"/>
</dbReference>
<feature type="region of interest" description="Disordered" evidence="1">
    <location>
        <begin position="1"/>
        <end position="44"/>
    </location>
</feature>
<dbReference type="Gene3D" id="3.60.10.10">
    <property type="entry name" value="Endonuclease/exonuclease/phosphatase"/>
    <property type="match status" value="1"/>
</dbReference>
<evidence type="ECO:0000313" key="3">
    <source>
        <dbReference type="Proteomes" id="UP001432322"/>
    </source>
</evidence>
<gene>
    <name evidence="2" type="ORF">PFISCL1PPCAC_16875</name>
</gene>
<evidence type="ECO:0000313" key="2">
    <source>
        <dbReference type="EMBL" id="GMT25578.1"/>
    </source>
</evidence>
<name>A0AAV5W1W1_9BILA</name>
<evidence type="ECO:0008006" key="4">
    <source>
        <dbReference type="Google" id="ProtNLM"/>
    </source>
</evidence>
<feature type="compositionally biased region" description="Acidic residues" evidence="1">
    <location>
        <begin position="35"/>
        <end position="44"/>
    </location>
</feature>
<sequence length="206" mass="23680">LEENPQNENEPAGQQEKTVEEAQRDDEVGVVPEHDSDDDFDDDDEDWMRRGAAILVRKGVDKTTFEKITIRDTVTEVYHICCYILHDGTHEAHRNCFGLIHELYAGQKGYTTRKTKMQLIKYSVIVSGDFNCTLEEMYNVCVEIGVELEDRLLWEWVTSVGNKSPIPSKIDYVLTSNTVLVNVHKPSRQTIPGHSCIFWDRYSTKP</sequence>
<evidence type="ECO:0000256" key="1">
    <source>
        <dbReference type="SAM" id="MobiDB-lite"/>
    </source>
</evidence>
<dbReference type="AlphaFoldDB" id="A0AAV5W1W1"/>
<organism evidence="2 3">
    <name type="scientific">Pristionchus fissidentatus</name>
    <dbReference type="NCBI Taxonomy" id="1538716"/>
    <lineage>
        <taxon>Eukaryota</taxon>
        <taxon>Metazoa</taxon>
        <taxon>Ecdysozoa</taxon>
        <taxon>Nematoda</taxon>
        <taxon>Chromadorea</taxon>
        <taxon>Rhabditida</taxon>
        <taxon>Rhabditina</taxon>
        <taxon>Diplogasteromorpha</taxon>
        <taxon>Diplogasteroidea</taxon>
        <taxon>Neodiplogasteridae</taxon>
        <taxon>Pristionchus</taxon>
    </lineage>
</organism>